<evidence type="ECO:0000313" key="3">
    <source>
        <dbReference type="EMBL" id="ACB28413.1"/>
    </source>
</evidence>
<keyword evidence="2" id="KW-1133">Transmembrane helix</keyword>
<sequence length="159" mass="16956">MAGGGNPAGAPPPAPQPNYNPIFERLVPSGATGDQIGGLVAYGLYKIAKREWAADIWDREHRAPSEAELRAYIASWTPSRLDGLGEQANGALAGFSASVIRDATPEIREDALRGTQASAIFNSIAANFLYTLLLILVVILLSWSGVDFLGLLEKAKPRP</sequence>
<proteinExistence type="predicted"/>
<protein>
    <submittedName>
        <fullName evidence="3">Uncharacterized protein</fullName>
    </submittedName>
</protein>
<accession>B1MA88</accession>
<keyword evidence="3" id="KW-0614">Plasmid</keyword>
<gene>
    <name evidence="3" type="ordered locus">Mrad2831_6501</name>
</gene>
<dbReference type="KEGG" id="mrd:Mrad2831_6501"/>
<feature type="region of interest" description="Disordered" evidence="1">
    <location>
        <begin position="1"/>
        <end position="20"/>
    </location>
</feature>
<reference evidence="3 4" key="1">
    <citation type="submission" date="2008-03" db="EMBL/GenBank/DDBJ databases">
        <title>Complete sequence of plasmid7 of Methylobacterium radiotolerans JCM 2831.</title>
        <authorList>
            <consortium name="US DOE Joint Genome Institute"/>
            <person name="Copeland A."/>
            <person name="Lucas S."/>
            <person name="Lapidus A."/>
            <person name="Glavina del Rio T."/>
            <person name="Dalin E."/>
            <person name="Tice H."/>
            <person name="Bruce D."/>
            <person name="Goodwin L."/>
            <person name="Pitluck S."/>
            <person name="Kiss H."/>
            <person name="Brettin T."/>
            <person name="Detter J.C."/>
            <person name="Han C."/>
            <person name="Kuske C.R."/>
            <person name="Schmutz J."/>
            <person name="Larimer F."/>
            <person name="Land M."/>
            <person name="Hauser L."/>
            <person name="Kyrpides N."/>
            <person name="Mikhailova N."/>
            <person name="Marx C.J."/>
            <person name="Richardson P."/>
        </authorList>
    </citation>
    <scope>NUCLEOTIDE SEQUENCE [LARGE SCALE GENOMIC DNA]</scope>
    <source>
        <strain evidence="4">ATCC 27329 / DSM 1819 / JCM 2831 / NBRC 15690 / NCIMB 10815 / 0-1</strain>
        <plasmid evidence="4">Plasmid pMRAD07</plasmid>
    </source>
</reference>
<evidence type="ECO:0000256" key="1">
    <source>
        <dbReference type="SAM" id="MobiDB-lite"/>
    </source>
</evidence>
<keyword evidence="2" id="KW-0812">Transmembrane</keyword>
<dbReference type="OrthoDB" id="7916136at2"/>
<organism evidence="3 4">
    <name type="scientific">Methylobacterium radiotolerans (strain ATCC 27329 / DSM 1819 / JCM 2831 / NBRC 15690 / NCIMB 10815 / 0-1)</name>
    <dbReference type="NCBI Taxonomy" id="426355"/>
    <lineage>
        <taxon>Bacteria</taxon>
        <taxon>Pseudomonadati</taxon>
        <taxon>Pseudomonadota</taxon>
        <taxon>Alphaproteobacteria</taxon>
        <taxon>Hyphomicrobiales</taxon>
        <taxon>Methylobacteriaceae</taxon>
        <taxon>Methylobacterium</taxon>
    </lineage>
</organism>
<dbReference type="Proteomes" id="UP000006589">
    <property type="component" value="Plasmid pMRAD07"/>
</dbReference>
<feature type="compositionally biased region" description="Pro residues" evidence="1">
    <location>
        <begin position="9"/>
        <end position="18"/>
    </location>
</feature>
<name>B1MA88_METRJ</name>
<dbReference type="HOGENOM" id="CLU_1711117_0_0_5"/>
<dbReference type="EMBL" id="CP001008">
    <property type="protein sequence ID" value="ACB28413.1"/>
    <property type="molecule type" value="Genomic_DNA"/>
</dbReference>
<geneLocation type="plasmid" evidence="3 4">
    <name>pMRAD07</name>
</geneLocation>
<keyword evidence="2" id="KW-0472">Membrane</keyword>
<evidence type="ECO:0000313" key="4">
    <source>
        <dbReference type="Proteomes" id="UP000006589"/>
    </source>
</evidence>
<feature type="transmembrane region" description="Helical" evidence="2">
    <location>
        <begin position="128"/>
        <end position="152"/>
    </location>
</feature>
<dbReference type="AlphaFoldDB" id="B1MA88"/>
<evidence type="ECO:0000256" key="2">
    <source>
        <dbReference type="SAM" id="Phobius"/>
    </source>
</evidence>